<proteinExistence type="inferred from homology"/>
<evidence type="ECO:0000256" key="10">
    <source>
        <dbReference type="ARBA" id="ARBA00023098"/>
    </source>
</evidence>
<evidence type="ECO:0000256" key="4">
    <source>
        <dbReference type="ARBA" id="ARBA00013174"/>
    </source>
</evidence>
<feature type="transmembrane region" description="Helical" evidence="16">
    <location>
        <begin position="216"/>
        <end position="234"/>
    </location>
</feature>
<dbReference type="InterPro" id="IPR043130">
    <property type="entry name" value="CDP-OH_PTrfase_TM_dom"/>
</dbReference>
<dbReference type="InterPro" id="IPR048254">
    <property type="entry name" value="CDP_ALCOHOL_P_TRANSF_CS"/>
</dbReference>
<feature type="transmembrane region" description="Helical" evidence="16">
    <location>
        <begin position="154"/>
        <end position="172"/>
    </location>
</feature>
<keyword evidence="6" id="KW-0444">Lipid biosynthesis</keyword>
<dbReference type="InterPro" id="IPR000462">
    <property type="entry name" value="CDP-OH_P_trans"/>
</dbReference>
<comment type="subcellular location">
    <subcellularLocation>
        <location evidence="2">Endomembrane system</location>
        <topology evidence="2">Multi-pass membrane protein</topology>
    </subcellularLocation>
</comment>
<dbReference type="Gene3D" id="1.20.120.1760">
    <property type="match status" value="1"/>
</dbReference>
<keyword evidence="10" id="KW-0443">Lipid metabolism</keyword>
<evidence type="ECO:0000256" key="15">
    <source>
        <dbReference type="RuleBase" id="RU003750"/>
    </source>
</evidence>
<evidence type="ECO:0000256" key="16">
    <source>
        <dbReference type="SAM" id="Phobius"/>
    </source>
</evidence>
<dbReference type="GeneID" id="93365334"/>
<dbReference type="AlphaFoldDB" id="C3JAV7"/>
<evidence type="ECO:0000256" key="6">
    <source>
        <dbReference type="ARBA" id="ARBA00022516"/>
    </source>
</evidence>
<keyword evidence="8 16" id="KW-0812">Transmembrane</keyword>
<keyword evidence="11 16" id="KW-0472">Membrane</keyword>
<sequence>MMKSIRYYIPNCITLANLIAGCLAIYQVLVNGDSNAAAWCIVAAGVFDLFDGLVARLLHAQSVIGADLDSLSDVVSFGVAPAFLLFSYLGKETPSIWAALPAFLIAAFSALRLAKFNNDTRQTSSFLGLPVPANALLWIGIVATLSLLQLSTALLLSIVYPLILISCIYLVADIPLLAFKIHFPLTEKKDRILLYIALVLLALGILFVSLLGWAGLLPFVVSYLISSAFYRLLWRSYNK</sequence>
<evidence type="ECO:0000256" key="2">
    <source>
        <dbReference type="ARBA" id="ARBA00004127"/>
    </source>
</evidence>
<evidence type="ECO:0000256" key="1">
    <source>
        <dbReference type="ARBA" id="ARBA00000287"/>
    </source>
</evidence>
<keyword evidence="12" id="KW-0594">Phospholipid biosynthesis</keyword>
<gene>
    <name evidence="17" type="primary">pssA</name>
    <name evidence="17" type="ORF">POREN0001_0349</name>
</gene>
<protein>
    <recommendedName>
        <fullName evidence="5">CDP-diacylglycerol--serine O-phosphatidyltransferase</fullName>
        <ecNumber evidence="4">2.7.8.8</ecNumber>
    </recommendedName>
    <alternativeName>
        <fullName evidence="14">Phosphatidylserine synthase</fullName>
    </alternativeName>
</protein>
<accession>C3JAV7</accession>
<evidence type="ECO:0000256" key="14">
    <source>
        <dbReference type="ARBA" id="ARBA00032361"/>
    </source>
</evidence>
<reference evidence="17 18" key="1">
    <citation type="submission" date="2009-04" db="EMBL/GenBank/DDBJ databases">
        <authorList>
            <person name="Sebastian Y."/>
            <person name="Madupu R."/>
            <person name="Durkin A.S."/>
            <person name="Torralba M."/>
            <person name="Methe B."/>
            <person name="Sutton G.G."/>
            <person name="Strausberg R.L."/>
            <person name="Nelson K.E."/>
        </authorList>
    </citation>
    <scope>NUCLEOTIDE SEQUENCE [LARGE SCALE GENOMIC DNA]</scope>
    <source>
        <strain evidence="18">ATCC 35406 / BCRC 14492 / JCM 8526 / NCTC 13058 / HG 370</strain>
    </source>
</reference>
<dbReference type="PANTHER" id="PTHR14269">
    <property type="entry name" value="CDP-DIACYLGLYCEROL--GLYCEROL-3-PHOSPHATE 3-PHOSPHATIDYLTRANSFERASE-RELATED"/>
    <property type="match status" value="1"/>
</dbReference>
<feature type="transmembrane region" description="Helical" evidence="16">
    <location>
        <begin position="126"/>
        <end position="148"/>
    </location>
</feature>
<keyword evidence="9 16" id="KW-1133">Transmembrane helix</keyword>
<keyword evidence="18" id="KW-1185">Reference proteome</keyword>
<comment type="similarity">
    <text evidence="3 15">Belongs to the CDP-alcohol phosphatidyltransferase class-I family.</text>
</comment>
<dbReference type="RefSeq" id="WP_004333778.1">
    <property type="nucleotide sequence ID" value="NZ_ACNN01000020.1"/>
</dbReference>
<dbReference type="GO" id="GO:0012505">
    <property type="term" value="C:endomembrane system"/>
    <property type="evidence" value="ECO:0007669"/>
    <property type="project" value="UniProtKB-SubCell"/>
</dbReference>
<dbReference type="STRING" id="553175.POREN0001_0349"/>
<comment type="catalytic activity">
    <reaction evidence="1">
        <text>a CDP-1,2-diacyl-sn-glycerol + L-serine = a 1,2-diacyl-sn-glycero-3-phospho-L-serine + CMP + H(+)</text>
        <dbReference type="Rhea" id="RHEA:16913"/>
        <dbReference type="ChEBI" id="CHEBI:15378"/>
        <dbReference type="ChEBI" id="CHEBI:33384"/>
        <dbReference type="ChEBI" id="CHEBI:57262"/>
        <dbReference type="ChEBI" id="CHEBI:58332"/>
        <dbReference type="ChEBI" id="CHEBI:60377"/>
        <dbReference type="EC" id="2.7.8.8"/>
    </reaction>
</comment>
<feature type="transmembrane region" description="Helical" evidence="16">
    <location>
        <begin position="95"/>
        <end position="114"/>
    </location>
</feature>
<evidence type="ECO:0000313" key="18">
    <source>
        <dbReference type="Proteomes" id="UP000004295"/>
    </source>
</evidence>
<evidence type="ECO:0000256" key="7">
    <source>
        <dbReference type="ARBA" id="ARBA00022679"/>
    </source>
</evidence>
<keyword evidence="13" id="KW-1208">Phospholipid metabolism</keyword>
<feature type="transmembrane region" description="Helical" evidence="16">
    <location>
        <begin position="7"/>
        <end position="30"/>
    </location>
</feature>
<dbReference type="InterPro" id="IPR004533">
    <property type="entry name" value="CDP-diaglyc--ser_O-PTrfase"/>
</dbReference>
<dbReference type="PANTHER" id="PTHR14269:SF61">
    <property type="entry name" value="CDP-DIACYLGLYCEROL--SERINE O-PHOSPHATIDYLTRANSFERASE"/>
    <property type="match status" value="1"/>
</dbReference>
<evidence type="ECO:0000256" key="9">
    <source>
        <dbReference type="ARBA" id="ARBA00022989"/>
    </source>
</evidence>
<evidence type="ECO:0000256" key="5">
    <source>
        <dbReference type="ARBA" id="ARBA00017171"/>
    </source>
</evidence>
<dbReference type="GO" id="GO:0003882">
    <property type="term" value="F:CDP-diacylglycerol-serine O-phosphatidyltransferase activity"/>
    <property type="evidence" value="ECO:0007669"/>
    <property type="project" value="UniProtKB-EC"/>
</dbReference>
<dbReference type="NCBIfam" id="TIGR00473">
    <property type="entry name" value="pssA"/>
    <property type="match status" value="1"/>
</dbReference>
<dbReference type="InterPro" id="IPR050324">
    <property type="entry name" value="CDP-alcohol_PTase-I"/>
</dbReference>
<evidence type="ECO:0000313" key="17">
    <source>
        <dbReference type="EMBL" id="EEN82815.1"/>
    </source>
</evidence>
<dbReference type="Proteomes" id="UP000004295">
    <property type="component" value="Unassembled WGS sequence"/>
</dbReference>
<evidence type="ECO:0000256" key="11">
    <source>
        <dbReference type="ARBA" id="ARBA00023136"/>
    </source>
</evidence>
<evidence type="ECO:0000256" key="8">
    <source>
        <dbReference type="ARBA" id="ARBA00022692"/>
    </source>
</evidence>
<comment type="caution">
    <text evidence="17">The sequence shown here is derived from an EMBL/GenBank/DDBJ whole genome shotgun (WGS) entry which is preliminary data.</text>
</comment>
<dbReference type="GO" id="GO:0008654">
    <property type="term" value="P:phospholipid biosynthetic process"/>
    <property type="evidence" value="ECO:0007669"/>
    <property type="project" value="UniProtKB-KW"/>
</dbReference>
<name>C3JAV7_POREA</name>
<dbReference type="PROSITE" id="PS00379">
    <property type="entry name" value="CDP_ALCOHOL_P_TRANSF"/>
    <property type="match status" value="1"/>
</dbReference>
<feature type="transmembrane region" description="Helical" evidence="16">
    <location>
        <begin position="192"/>
        <end position="210"/>
    </location>
</feature>
<evidence type="ECO:0000256" key="13">
    <source>
        <dbReference type="ARBA" id="ARBA00023264"/>
    </source>
</evidence>
<organism evidence="17 18">
    <name type="scientific">Porphyromonas endodontalis (strain ATCC 35406 / DSM 24491 / JCM 8526 / CCUG 16442 / BCRC 14492 / NCTC 13058 / HG 370)</name>
    <name type="common">Bacteroides endodontalis</name>
    <dbReference type="NCBI Taxonomy" id="553175"/>
    <lineage>
        <taxon>Bacteria</taxon>
        <taxon>Pseudomonadati</taxon>
        <taxon>Bacteroidota</taxon>
        <taxon>Bacteroidia</taxon>
        <taxon>Bacteroidales</taxon>
        <taxon>Porphyromonadaceae</taxon>
        <taxon>Porphyromonas</taxon>
    </lineage>
</organism>
<evidence type="ECO:0000256" key="3">
    <source>
        <dbReference type="ARBA" id="ARBA00010441"/>
    </source>
</evidence>
<keyword evidence="7 15" id="KW-0808">Transferase</keyword>
<dbReference type="EMBL" id="ACNN01000020">
    <property type="protein sequence ID" value="EEN82815.1"/>
    <property type="molecule type" value="Genomic_DNA"/>
</dbReference>
<evidence type="ECO:0000256" key="12">
    <source>
        <dbReference type="ARBA" id="ARBA00023209"/>
    </source>
</evidence>
<dbReference type="Pfam" id="PF01066">
    <property type="entry name" value="CDP-OH_P_transf"/>
    <property type="match status" value="1"/>
</dbReference>
<dbReference type="PROSITE" id="PS51257">
    <property type="entry name" value="PROKAR_LIPOPROTEIN"/>
    <property type="match status" value="1"/>
</dbReference>
<dbReference type="GO" id="GO:0016020">
    <property type="term" value="C:membrane"/>
    <property type="evidence" value="ECO:0007669"/>
    <property type="project" value="InterPro"/>
</dbReference>
<dbReference type="EC" id="2.7.8.8" evidence="4"/>
<dbReference type="eggNOG" id="COG1183">
    <property type="taxonomic scope" value="Bacteria"/>
</dbReference>